<dbReference type="InterPro" id="IPR021177">
    <property type="entry name" value="Serum_albumin/AFP/Afamin"/>
</dbReference>
<evidence type="ECO:0000256" key="3">
    <source>
        <dbReference type="ARBA" id="ARBA00022729"/>
    </source>
</evidence>
<dbReference type="FunFam" id="1.10.246.10:FF:000002">
    <property type="entry name" value="Serum albumin"/>
    <property type="match status" value="1"/>
</dbReference>
<dbReference type="Proteomes" id="UP000694390">
    <property type="component" value="Chromosome 5"/>
</dbReference>
<evidence type="ECO:0000256" key="2">
    <source>
        <dbReference type="ARBA" id="ARBA00022525"/>
    </source>
</evidence>
<dbReference type="PANTHER" id="PTHR11385">
    <property type="entry name" value="SERUM ALBUMIN-RELATED"/>
    <property type="match status" value="1"/>
</dbReference>
<feature type="domain" description="Albumin" evidence="6">
    <location>
        <begin position="140"/>
        <end position="311"/>
    </location>
</feature>
<dbReference type="InterPro" id="IPR000264">
    <property type="entry name" value="ALB/AFP/VDB"/>
</dbReference>
<proteinExistence type="predicted"/>
<dbReference type="PROSITE" id="PS00212">
    <property type="entry name" value="ALBUMIN_1"/>
    <property type="match status" value="2"/>
</dbReference>
<keyword evidence="4" id="KW-0677">Repeat</keyword>
<reference evidence="7" key="2">
    <citation type="submission" date="2025-08" db="UniProtKB">
        <authorList>
            <consortium name="Ensembl"/>
        </authorList>
    </citation>
    <scope>IDENTIFICATION</scope>
</reference>
<accession>A0A8C4VWF7</accession>
<dbReference type="GO" id="GO:0072562">
    <property type="term" value="C:blood microparticle"/>
    <property type="evidence" value="ECO:0007669"/>
    <property type="project" value="TreeGrafter"/>
</dbReference>
<keyword evidence="5" id="KW-1015">Disulfide bond</keyword>
<evidence type="ECO:0000313" key="8">
    <source>
        <dbReference type="Proteomes" id="UP000694390"/>
    </source>
</evidence>
<keyword evidence="2" id="KW-0964">Secreted</keyword>
<evidence type="ECO:0000256" key="4">
    <source>
        <dbReference type="ARBA" id="ARBA00022737"/>
    </source>
</evidence>
<dbReference type="FunFam" id="1.10.246.10:FF:000001">
    <property type="entry name" value="Serum albumin"/>
    <property type="match status" value="1"/>
</dbReference>
<dbReference type="SUPFAM" id="SSF48552">
    <property type="entry name" value="Serum albumin-like"/>
    <property type="match status" value="3"/>
</dbReference>
<evidence type="ECO:0000313" key="7">
    <source>
        <dbReference type="Ensembl" id="ENSGEVP00005008244.1"/>
    </source>
</evidence>
<dbReference type="PROSITE" id="PS51438">
    <property type="entry name" value="ALBUMIN_2"/>
    <property type="match status" value="3"/>
</dbReference>
<dbReference type="GeneTree" id="ENSGT00390000000113"/>
<gene>
    <name evidence="7" type="primary">LOC115652774</name>
</gene>
<dbReference type="OrthoDB" id="9875082at2759"/>
<dbReference type="AlphaFoldDB" id="A0A8C4VWF7"/>
<dbReference type="InterPro" id="IPR014760">
    <property type="entry name" value="Serum_albumin_N"/>
</dbReference>
<dbReference type="SMART" id="SM00103">
    <property type="entry name" value="ALBUMIN"/>
    <property type="match status" value="3"/>
</dbReference>
<dbReference type="InterPro" id="IPR020858">
    <property type="entry name" value="Serum_albumin-like"/>
</dbReference>
<dbReference type="InterPro" id="IPR020857">
    <property type="entry name" value="Serum_albumin_CS"/>
</dbReference>
<reference evidence="7" key="1">
    <citation type="submission" date="2019-06" db="EMBL/GenBank/DDBJ databases">
        <title>G10K-VGP Goodes thornscrub tortoise genome, primary haplotype.</title>
        <authorList>
            <person name="Murphy B."/>
            <person name="Edwards T."/>
            <person name="Rhie A."/>
            <person name="Koren S."/>
            <person name="Phillippy A."/>
            <person name="Fedrigo O."/>
            <person name="Haase B."/>
            <person name="Mountcastle J."/>
            <person name="Lewin H."/>
            <person name="Damas J."/>
            <person name="Howe K."/>
            <person name="Formenti G."/>
            <person name="Myers G."/>
            <person name="Durbin R."/>
            <person name="Jarvis E.D."/>
        </authorList>
    </citation>
    <scope>NUCLEOTIDE SEQUENCE [LARGE SCALE GENOMIC DNA]</scope>
</reference>
<feature type="domain" description="Albumin" evidence="6">
    <location>
        <begin position="475"/>
        <end position="671"/>
    </location>
</feature>
<dbReference type="GO" id="GO:0005737">
    <property type="term" value="C:cytoplasm"/>
    <property type="evidence" value="ECO:0007669"/>
    <property type="project" value="TreeGrafter"/>
</dbReference>
<keyword evidence="3" id="KW-0732">Signal</keyword>
<evidence type="ECO:0000259" key="6">
    <source>
        <dbReference type="PROSITE" id="PS51438"/>
    </source>
</evidence>
<dbReference type="CDD" id="cd00015">
    <property type="entry name" value="ALBUMIN"/>
    <property type="match status" value="1"/>
</dbReference>
<dbReference type="Ensembl" id="ENSGEVT00005008645.1">
    <property type="protein sequence ID" value="ENSGEVP00005008244.1"/>
    <property type="gene ID" value="ENSGEVG00005005581.1"/>
</dbReference>
<dbReference type="Gene3D" id="1.10.246.10">
    <property type="match status" value="6"/>
</dbReference>
<organism evidence="7 8">
    <name type="scientific">Gopherus evgoodei</name>
    <name type="common">Goodes thornscrub tortoise</name>
    <dbReference type="NCBI Taxonomy" id="1825980"/>
    <lineage>
        <taxon>Eukaryota</taxon>
        <taxon>Metazoa</taxon>
        <taxon>Chordata</taxon>
        <taxon>Craniata</taxon>
        <taxon>Vertebrata</taxon>
        <taxon>Euteleostomi</taxon>
        <taxon>Archelosauria</taxon>
        <taxon>Testudinata</taxon>
        <taxon>Testudines</taxon>
        <taxon>Cryptodira</taxon>
        <taxon>Durocryptodira</taxon>
        <taxon>Testudinoidea</taxon>
        <taxon>Testudinidae</taxon>
        <taxon>Gopherus</taxon>
    </lineage>
</organism>
<dbReference type="PRINTS" id="PR00802">
    <property type="entry name" value="SERUMALBUMIN"/>
</dbReference>
<dbReference type="PRINTS" id="PR00803">
    <property type="entry name" value="AFETOPROTEIN"/>
</dbReference>
<keyword evidence="8" id="KW-1185">Reference proteome</keyword>
<dbReference type="Pfam" id="PF00273">
    <property type="entry name" value="Serum_albumin"/>
    <property type="match status" value="4"/>
</dbReference>
<evidence type="ECO:0000256" key="1">
    <source>
        <dbReference type="ARBA" id="ARBA00004613"/>
    </source>
</evidence>
<dbReference type="PANTHER" id="PTHR11385:SF14">
    <property type="entry name" value="AFAMIN"/>
    <property type="match status" value="1"/>
</dbReference>
<reference evidence="7" key="3">
    <citation type="submission" date="2025-09" db="UniProtKB">
        <authorList>
            <consortium name="Ensembl"/>
        </authorList>
    </citation>
    <scope>IDENTIFICATION</scope>
</reference>
<sequence length="693" mass="77394">MAGPFSPVSPPPCQGYDPPPSLACRASWLRHLPVLDPLPSVPLALPSCSPHPALDCSSPSSTLPQHSCCCCSASSSLGCFSGLSGSSCYSSAPRAGLLCRLLLGLYLSPHLLPGLLVWPLWLWLLQLPSQGRSLSGLCSGFLGCSSAPSSLACTPALSLAWPHSFVVFNVLSTRGKTVQLQTNKCFFFPQTAIFLDEICHEQGLPEKYGLAACCAKADPERNECFLSHKNSTPGFISPFKRPDPEEACKQYQENRAHFHFRYIYELARRHPFLYSPTILSNAGHYEEMMKGCCKADNKTACFNEKASSVIKSVKESSLVEEQTCEILKKFGERVLKALKLVQVSQKFPKIDFVTATKLATDIAHMHTECCHSDMMDCIHERPNSKSCSDRCTLYSSVTSCWASLTRWNAMACVLQRVTLDYSNGFVYEYSRRHPEFSHLMLLRVGKGYEGLLRNCCKESNPPECYGKGEEILKKQIQEDQELMKTNCDVYKAQGEYHFQNIILVRYTKRMPQLSSKELLHFTKKLAEVGTKCCHLSEDKIFPCAETNVDLILGKICRRHYASSINPNVCKCCSDSYALRRPCITALGIDEKYVPVPLTPDLFTFHEDLCATEEAGLQKKKQELLISLIKYKPTITDEQLKTIITSFLGMREKCCKAENSEACFGEESKSSSLNCVKYSEIFLFPLGSTEVFQS</sequence>
<feature type="domain" description="Albumin" evidence="6">
    <location>
        <begin position="312"/>
        <end position="474"/>
    </location>
</feature>
<comment type="subcellular location">
    <subcellularLocation>
        <location evidence="1">Secreted</location>
    </subcellularLocation>
</comment>
<name>A0A8C4VWF7_9SAUR</name>
<dbReference type="GO" id="GO:0036094">
    <property type="term" value="F:small molecule binding"/>
    <property type="evidence" value="ECO:0007669"/>
    <property type="project" value="TreeGrafter"/>
</dbReference>
<protein>
    <recommendedName>
        <fullName evidence="6">Albumin domain-containing protein</fullName>
    </recommendedName>
</protein>
<evidence type="ECO:0000256" key="5">
    <source>
        <dbReference type="ARBA" id="ARBA00023157"/>
    </source>
</evidence>